<evidence type="ECO:0000256" key="1">
    <source>
        <dbReference type="ARBA" id="ARBA00006754"/>
    </source>
</evidence>
<dbReference type="PANTHER" id="PTHR33744">
    <property type="entry name" value="CARBOHYDRATE DIACID REGULATOR"/>
    <property type="match status" value="1"/>
</dbReference>
<dbReference type="RefSeq" id="WP_259528884.1">
    <property type="nucleotide sequence ID" value="NZ_JANLCK010000005.1"/>
</dbReference>
<evidence type="ECO:0000313" key="5">
    <source>
        <dbReference type="Proteomes" id="UP001165587"/>
    </source>
</evidence>
<dbReference type="InterPro" id="IPR041522">
    <property type="entry name" value="CdaR_GGDEF"/>
</dbReference>
<name>A0AA42BUS5_9MICO</name>
<dbReference type="Pfam" id="PF17853">
    <property type="entry name" value="GGDEF_2"/>
    <property type="match status" value="1"/>
</dbReference>
<dbReference type="InterPro" id="IPR051448">
    <property type="entry name" value="CdaR-like_regulators"/>
</dbReference>
<reference evidence="4" key="1">
    <citation type="submission" date="2022-08" db="EMBL/GenBank/DDBJ databases">
        <authorList>
            <person name="Deng Y."/>
            <person name="Han X.-F."/>
            <person name="Zhang Y.-Q."/>
        </authorList>
    </citation>
    <scope>NUCLEOTIDE SEQUENCE</scope>
    <source>
        <strain evidence="4">CPCC 203407</strain>
    </source>
</reference>
<accession>A0AA42BUS5</accession>
<feature type="domain" description="CdaR GGDEF-like" evidence="3">
    <location>
        <begin position="241"/>
        <end position="380"/>
    </location>
</feature>
<dbReference type="Proteomes" id="UP001165587">
    <property type="component" value="Unassembled WGS sequence"/>
</dbReference>
<organism evidence="4 5">
    <name type="scientific">Herbiconiux oxytropis</name>
    <dbReference type="NCBI Taxonomy" id="2970915"/>
    <lineage>
        <taxon>Bacteria</taxon>
        <taxon>Bacillati</taxon>
        <taxon>Actinomycetota</taxon>
        <taxon>Actinomycetes</taxon>
        <taxon>Micrococcales</taxon>
        <taxon>Microbacteriaceae</taxon>
        <taxon>Herbiconiux</taxon>
    </lineage>
</organism>
<evidence type="ECO:0000259" key="2">
    <source>
        <dbReference type="Pfam" id="PF13556"/>
    </source>
</evidence>
<dbReference type="Gene3D" id="1.10.10.2840">
    <property type="entry name" value="PucR C-terminal helix-turn-helix domain"/>
    <property type="match status" value="1"/>
</dbReference>
<evidence type="ECO:0000313" key="4">
    <source>
        <dbReference type="EMBL" id="MCS5726486.1"/>
    </source>
</evidence>
<feature type="domain" description="PucR C-terminal helix-turn-helix" evidence="2">
    <location>
        <begin position="432"/>
        <end position="489"/>
    </location>
</feature>
<dbReference type="InterPro" id="IPR025736">
    <property type="entry name" value="PucR_C-HTH_dom"/>
</dbReference>
<protein>
    <submittedName>
        <fullName evidence="4">Helix-turn-helix domain-containing protein</fullName>
    </submittedName>
</protein>
<dbReference type="AlphaFoldDB" id="A0AA42BUS5"/>
<dbReference type="EMBL" id="JANLCK010000005">
    <property type="protein sequence ID" value="MCS5726486.1"/>
    <property type="molecule type" value="Genomic_DNA"/>
</dbReference>
<keyword evidence="5" id="KW-1185">Reference proteome</keyword>
<comment type="caution">
    <text evidence="4">The sequence shown here is derived from an EMBL/GenBank/DDBJ whole genome shotgun (WGS) entry which is preliminary data.</text>
</comment>
<gene>
    <name evidence="4" type="ORF">N1028_11335</name>
</gene>
<comment type="similarity">
    <text evidence="1">Belongs to the CdaR family.</text>
</comment>
<evidence type="ECO:0000259" key="3">
    <source>
        <dbReference type="Pfam" id="PF17853"/>
    </source>
</evidence>
<dbReference type="InterPro" id="IPR042070">
    <property type="entry name" value="PucR_C-HTH_sf"/>
</dbReference>
<dbReference type="Pfam" id="PF13556">
    <property type="entry name" value="HTH_30"/>
    <property type="match status" value="1"/>
</dbReference>
<dbReference type="PANTHER" id="PTHR33744:SF7">
    <property type="entry name" value="PUCR FAMILY TRANSCRIPTIONAL REGULATOR"/>
    <property type="match status" value="1"/>
</dbReference>
<sequence>MTTAGVAVGVLVAGGGTVVSPGPPDRAASSVHLLEDDGRIDDCAPGSIAVLTRAAASPVRGFRFDALLARAAHRGVVALVLPTPAILVPPRFDAASAAVGVVTVPPDTDLGRVVGDLSQVLAGEESAVLVRLRQGIEILEHAEASGIRSPELVAERLVAVLPGLEIGAARPGRTAVPSADPARAGEVWSVPTAPGAHADIDAVLLRVLATLGAGAARADEAPERTLSSIITELLVSRSGESSELGDRSRTLGFDPESWHLVLAVTLRRASGPSTGGESPTLEQIRREEAVRITALRTARTTGATWRAARVGAALLLICTWPRDPGRAGEERARESARAVHSALVESETSSAGVLSGVGRVHQGVAGLRRAAAEARSVLRMAPKASRSSFTVFDEFGLDQALVDWFSLDESQESARRLLAPFRTLPPEKAETLMKTLQAFLDHQGSVSATATALFIHRNAVGYRMASIRRILDSELDDPEERLALQLACRGRHLLPLDPQP</sequence>
<proteinExistence type="inferred from homology"/>